<dbReference type="GO" id="GO:0008541">
    <property type="term" value="C:proteasome regulatory particle, lid subcomplex"/>
    <property type="evidence" value="ECO:0007669"/>
    <property type="project" value="TreeGrafter"/>
</dbReference>
<evidence type="ECO:0000256" key="4">
    <source>
        <dbReference type="ARBA" id="ARBA00022942"/>
    </source>
</evidence>
<reference evidence="8" key="1">
    <citation type="submission" date="2015-02" db="EMBL/GenBank/DDBJ databases">
        <authorList>
            <person name="Gon?alves P."/>
        </authorList>
    </citation>
    <scope>NUCLEOTIDE SEQUENCE [LARGE SCALE GENOMIC DNA]</scope>
</reference>
<evidence type="ECO:0000256" key="5">
    <source>
        <dbReference type="ARBA" id="ARBA00023242"/>
    </source>
</evidence>
<evidence type="ECO:0000256" key="3">
    <source>
        <dbReference type="ARBA" id="ARBA00022490"/>
    </source>
</evidence>
<keyword evidence="8" id="KW-1185">Reference proteome</keyword>
<dbReference type="GO" id="GO:0061133">
    <property type="term" value="F:endopeptidase activator activity"/>
    <property type="evidence" value="ECO:0007669"/>
    <property type="project" value="TreeGrafter"/>
</dbReference>
<accession>A0A0D6ETX8</accession>
<gene>
    <name evidence="7" type="primary">SPOSA6832_05136</name>
</gene>
<keyword evidence="3" id="KW-0963">Cytoplasm</keyword>
<dbReference type="Proteomes" id="UP000243876">
    <property type="component" value="Unassembled WGS sequence"/>
</dbReference>
<evidence type="ECO:0000259" key="6">
    <source>
        <dbReference type="PROSITE" id="PS51917"/>
    </source>
</evidence>
<dbReference type="InterPro" id="IPR006773">
    <property type="entry name" value="Rpn13/ADRM1"/>
</dbReference>
<dbReference type="AlphaFoldDB" id="A0A0D6ETX8"/>
<dbReference type="OrthoDB" id="340431at2759"/>
<feature type="domain" description="Pru" evidence="6">
    <location>
        <begin position="1"/>
        <end position="113"/>
    </location>
</feature>
<dbReference type="Pfam" id="PF04683">
    <property type="entry name" value="Rpn13_ADRM1_Pru"/>
    <property type="match status" value="1"/>
</dbReference>
<evidence type="ECO:0000313" key="8">
    <source>
        <dbReference type="Proteomes" id="UP000243876"/>
    </source>
</evidence>
<dbReference type="Gene3D" id="2.30.29.70">
    <property type="entry name" value="Proteasomal ubiquitin receptor Rpn13/ADRM1"/>
    <property type="match status" value="1"/>
</dbReference>
<name>A0A0D6ETX8_SPOSA</name>
<protein>
    <submittedName>
        <fullName evidence="7">SPOSA6832_05136-mRNA-1:cds</fullName>
    </submittedName>
</protein>
<dbReference type="InterPro" id="IPR044868">
    <property type="entry name" value="Rpn13/ADRM1_Pru"/>
</dbReference>
<dbReference type="GO" id="GO:0005634">
    <property type="term" value="C:nucleus"/>
    <property type="evidence" value="ECO:0007669"/>
    <property type="project" value="UniProtKB-SubCell"/>
</dbReference>
<keyword evidence="5" id="KW-0539">Nucleus</keyword>
<dbReference type="GO" id="GO:0005737">
    <property type="term" value="C:cytoplasm"/>
    <property type="evidence" value="ECO:0007669"/>
    <property type="project" value="UniProtKB-SubCell"/>
</dbReference>
<evidence type="ECO:0000313" key="7">
    <source>
        <dbReference type="EMBL" id="CEQ43226.1"/>
    </source>
</evidence>
<dbReference type="PANTHER" id="PTHR12225:SF0">
    <property type="entry name" value="PROTEASOMAL UBIQUITIN RECEPTOR ADRM1"/>
    <property type="match status" value="1"/>
</dbReference>
<dbReference type="EMBL" id="CENE01000079">
    <property type="protein sequence ID" value="CEQ43226.1"/>
    <property type="molecule type" value="Genomic_DNA"/>
</dbReference>
<dbReference type="PROSITE" id="PS51917">
    <property type="entry name" value="PRU"/>
    <property type="match status" value="1"/>
</dbReference>
<comment type="subcellular location">
    <subcellularLocation>
        <location evidence="2">Cytoplasm</location>
    </subcellularLocation>
    <subcellularLocation>
        <location evidence="1">Nucleus</location>
    </subcellularLocation>
</comment>
<sequence length="126" mass="14330">MAPLLQFKAGRSFRQGDSNQVVSQPDRGLVYLQEEDGLLHFYYKDLASQAIVEDLIIFPGDASLKVADRQHRVHVLKFNSSSARHFFWHQDQGLSEVEFEQRGRSVNELIGGEQDEHGEQGMDVEA</sequence>
<proteinExistence type="predicted"/>
<dbReference type="GO" id="GO:0070628">
    <property type="term" value="F:proteasome binding"/>
    <property type="evidence" value="ECO:0007669"/>
    <property type="project" value="TreeGrafter"/>
</dbReference>
<dbReference type="PANTHER" id="PTHR12225">
    <property type="entry name" value="ADHESION REGULATING MOLECULE 1 110 KDA CELL MEMBRANE GLYCOPROTEIN"/>
    <property type="match status" value="1"/>
</dbReference>
<dbReference type="InterPro" id="IPR038633">
    <property type="entry name" value="Rpn13/ADRM1_Pru_sf"/>
</dbReference>
<evidence type="ECO:0000256" key="2">
    <source>
        <dbReference type="ARBA" id="ARBA00004496"/>
    </source>
</evidence>
<organism evidence="7 8">
    <name type="scientific">Sporidiobolus salmonicolor</name>
    <name type="common">Yeast-like fungus</name>
    <name type="synonym">Sporobolomyces salmonicolor</name>
    <dbReference type="NCBI Taxonomy" id="5005"/>
    <lineage>
        <taxon>Eukaryota</taxon>
        <taxon>Fungi</taxon>
        <taxon>Dikarya</taxon>
        <taxon>Basidiomycota</taxon>
        <taxon>Pucciniomycotina</taxon>
        <taxon>Microbotryomycetes</taxon>
        <taxon>Sporidiobolales</taxon>
        <taxon>Sporidiobolaceae</taxon>
        <taxon>Sporobolomyces</taxon>
    </lineage>
</organism>
<keyword evidence="4" id="KW-0647">Proteasome</keyword>
<evidence type="ECO:0000256" key="1">
    <source>
        <dbReference type="ARBA" id="ARBA00004123"/>
    </source>
</evidence>